<dbReference type="InterPro" id="IPR003768">
    <property type="entry name" value="ScpA"/>
</dbReference>
<name>A0A6N8TX18_9STAP</name>
<dbReference type="PANTHER" id="PTHR33969:SF2">
    <property type="entry name" value="SEGREGATION AND CONDENSATION PROTEIN A"/>
    <property type="match status" value="1"/>
</dbReference>
<keyword evidence="5" id="KW-1185">Reference proteome</keyword>
<dbReference type="PANTHER" id="PTHR33969">
    <property type="entry name" value="SEGREGATION AND CONDENSATION PROTEIN A"/>
    <property type="match status" value="1"/>
</dbReference>
<organism evidence="4 5">
    <name type="scientific">Salinicoccus hispanicus</name>
    <dbReference type="NCBI Taxonomy" id="157225"/>
    <lineage>
        <taxon>Bacteria</taxon>
        <taxon>Bacillati</taxon>
        <taxon>Bacillota</taxon>
        <taxon>Bacilli</taxon>
        <taxon>Bacillales</taxon>
        <taxon>Staphylococcaceae</taxon>
        <taxon>Salinicoccus</taxon>
    </lineage>
</organism>
<keyword evidence="3" id="KW-0963">Cytoplasm</keyword>
<dbReference type="GO" id="GO:0007059">
    <property type="term" value="P:chromosome segregation"/>
    <property type="evidence" value="ECO:0007669"/>
    <property type="project" value="UniProtKB-UniRule"/>
</dbReference>
<comment type="caution">
    <text evidence="4">The sequence shown here is derived from an EMBL/GenBank/DDBJ whole genome shotgun (WGS) entry which is preliminary data.</text>
</comment>
<sequence>MNGYKVQLDVFEGPLDLLLHLIKELEIDIYDIPMKTLTRQYMEYIDEMKELEINVASEYLVMASELLKIKSRMLLPEPSHMEDEYEDPRESLMEQLIEYHNYKQYAEQLAELKEENEKLYIKAPHEFEEAETDNSPLDISLADLVAAYQKVSARVAVDRPKNITIQREPVSREAAETFLRDRFTQKQVLKLDELFTFSESRPKVVAVFIVILEYVKDRKLAIRTDAENDFEIERLYD</sequence>
<comment type="similarity">
    <text evidence="3">Belongs to the ScpA family.</text>
</comment>
<proteinExistence type="inferred from homology"/>
<comment type="function">
    <text evidence="3">Participates in chromosomal partition during cell division. May act via the formation of a condensin-like complex containing Smc and ScpB that pull DNA away from mid-cell into both cell halves.</text>
</comment>
<dbReference type="Gene3D" id="6.10.250.2410">
    <property type="match status" value="1"/>
</dbReference>
<dbReference type="HAMAP" id="MF_01805">
    <property type="entry name" value="ScpA"/>
    <property type="match status" value="1"/>
</dbReference>
<dbReference type="Pfam" id="PF02616">
    <property type="entry name" value="SMC_ScpA"/>
    <property type="match status" value="1"/>
</dbReference>
<evidence type="ECO:0000256" key="1">
    <source>
        <dbReference type="ARBA" id="ARBA00022829"/>
    </source>
</evidence>
<evidence type="ECO:0000256" key="3">
    <source>
        <dbReference type="HAMAP-Rule" id="MF_01805"/>
    </source>
</evidence>
<evidence type="ECO:0000313" key="4">
    <source>
        <dbReference type="EMBL" id="MXQ50250.1"/>
    </source>
</evidence>
<keyword evidence="1 3" id="KW-0159">Chromosome partition</keyword>
<gene>
    <name evidence="3" type="primary">scpA</name>
    <name evidence="4" type="ORF">GQ671_02890</name>
</gene>
<comment type="subunit">
    <text evidence="3">Component of a cohesin-like complex composed of ScpA, ScpB and the Smc homodimer, in which ScpA and ScpB bind to the head domain of Smc. The presence of the three proteins is required for the association of the complex with DNA.</text>
</comment>
<dbReference type="OrthoDB" id="9811016at2"/>
<keyword evidence="3" id="KW-0132">Cell division</keyword>
<keyword evidence="3" id="KW-0131">Cell cycle</keyword>
<evidence type="ECO:0000256" key="2">
    <source>
        <dbReference type="ARBA" id="ARBA00044777"/>
    </source>
</evidence>
<dbReference type="GO" id="GO:0005737">
    <property type="term" value="C:cytoplasm"/>
    <property type="evidence" value="ECO:0007669"/>
    <property type="project" value="UniProtKB-SubCell"/>
</dbReference>
<protein>
    <recommendedName>
        <fullName evidence="2 3">Segregation and condensation protein A</fullName>
    </recommendedName>
</protein>
<dbReference type="GO" id="GO:0051301">
    <property type="term" value="P:cell division"/>
    <property type="evidence" value="ECO:0007669"/>
    <property type="project" value="UniProtKB-KW"/>
</dbReference>
<evidence type="ECO:0000313" key="5">
    <source>
        <dbReference type="Proteomes" id="UP000436284"/>
    </source>
</evidence>
<accession>A0A6N8TX18</accession>
<dbReference type="AlphaFoldDB" id="A0A6N8TX18"/>
<dbReference type="RefSeq" id="WP_160652416.1">
    <property type="nucleotide sequence ID" value="NZ_JBHRWU010000001.1"/>
</dbReference>
<reference evidence="4 5" key="1">
    <citation type="submission" date="2019-12" db="EMBL/GenBank/DDBJ databases">
        <title>Salinicoccus cyprini sp. nov., isolated from gastro-intestinal tract of mirror carp, Cyprinus carpio var. specularis, collected from Gobind Sagar Reservoir, Himachal Pradesh, India.</title>
        <authorList>
            <person name="Talwar C."/>
            <person name="Singh A.K."/>
            <person name="Lal R."/>
            <person name="Negi R.K."/>
        </authorList>
    </citation>
    <scope>NUCLEOTIDE SEQUENCE [LARGE SCALE GENOMIC DNA]</scope>
    <source>
        <strain evidence="4 5">J-82</strain>
    </source>
</reference>
<dbReference type="Proteomes" id="UP000436284">
    <property type="component" value="Unassembled WGS sequence"/>
</dbReference>
<comment type="subcellular location">
    <subcellularLocation>
        <location evidence="3">Cytoplasm</location>
    </subcellularLocation>
    <text evidence="3">Associated with two foci at the outer edges of the nucleoid region in young cells, and at four foci within both cell halves in older cells.</text>
</comment>
<dbReference type="EMBL" id="WUUK01000001">
    <property type="protein sequence ID" value="MXQ50250.1"/>
    <property type="molecule type" value="Genomic_DNA"/>
</dbReference>
<dbReference type="GO" id="GO:0006260">
    <property type="term" value="P:DNA replication"/>
    <property type="evidence" value="ECO:0007669"/>
    <property type="project" value="UniProtKB-UniRule"/>
</dbReference>